<gene>
    <name evidence="1" type="ORF">CAPSK01_003079</name>
</gene>
<evidence type="ECO:0000313" key="1">
    <source>
        <dbReference type="EMBL" id="KFB67636.1"/>
    </source>
</evidence>
<dbReference type="RefSeq" id="WP_034927412.1">
    <property type="nucleotide sequence ID" value="NZ_JDSS02000027.1"/>
</dbReference>
<comment type="caution">
    <text evidence="1">The sequence shown here is derived from an EMBL/GenBank/DDBJ whole genome shotgun (WGS) entry which is preliminary data.</text>
</comment>
<organism evidence="1 2">
    <name type="scientific">Candidatus Accumulibacter vicinus</name>
    <dbReference type="NCBI Taxonomy" id="2954382"/>
    <lineage>
        <taxon>Bacteria</taxon>
        <taxon>Pseudomonadati</taxon>
        <taxon>Pseudomonadota</taxon>
        <taxon>Betaproteobacteria</taxon>
        <taxon>Candidatus Accumulibacter</taxon>
    </lineage>
</organism>
<dbReference type="EMBL" id="JDSS02000027">
    <property type="protein sequence ID" value="KFB67636.1"/>
    <property type="molecule type" value="Genomic_DNA"/>
</dbReference>
<dbReference type="STRING" id="1457154.CAPSK01_003079"/>
<name>A0A084XYU2_9PROT</name>
<evidence type="ECO:0000313" key="2">
    <source>
        <dbReference type="Proteomes" id="UP000019812"/>
    </source>
</evidence>
<accession>A0A084XYU2</accession>
<dbReference type="AlphaFoldDB" id="A0A084XYU2"/>
<sequence length="996" mass="109645">MKNAFDERTRRLILAAEIAGYLHDLGKLHPDFAGEMLGDGKNLGDETRDSCGIQVAHGAILEAGRAYPRTAEMAKKPDLAGVLAGLLADLAWAEALAIPASWLRPGAVQASGLGAALRQHHAGNEFPAEQLSFLGDLYSFGADIRDSALDKASGVAEGGRQATAHAEIADAFGQMRAPYSTERLAAVWDDAIAVIKAHVFSPAATQDIAVTRRRLLAELQPIFSRALGETRRPTNDVTLWHHAHSSASFFKAAVAEGALRAEVNFKPLQTDKGAFDLAQLGRVRFRLLGVRWDWQALTRGMLTTTALVSLSHLRREVVDDLRELFEERSPVGNLIYEDDDGVLVLAPGFQEDEAARSDALFARHLLDPLQEAIAECIEPLGVGTPFRLCWSAPALYLTDYAEALGLHADSCCQRHLQAGEEKLRVLWESANAEQGKLIQICPQCGLRPAETREYALTESRSRAQPLCDDCTALADRDAKRSRVRHLAADFGFRSRISTMEELADEGDSSRMALLSVQVDAGAIASGTSLITQLARPVASVRSALTAEDEKQKGNNKNHKSADISWLIDSNALGNWFEKRLDDLHAGKLPSKDDANLARSLLGETFWLTKKDGRSAAPDAVHKALEVAEDFLLRESAALPEAWRLARHDGDRLALFAMRKHASPARLQRLWDDLRALWQELANEVAGTLDDRLLPLTLDARGLRFIVSAADADATVAIIGRLLAQRLSKVRGGLSAHVSCAVMRAKFPLYIALDVLGRLDARVPQVPHQTWRVESARTAADGRTVDLIWATPQGLVAWQVDTATDDPGQSDMWHPHVIAVTRAGKPVSGPQRLTHVLDLLPGDEVLIPPMTFDFMVLEGSARRHQLAYRRDGEEVRRPHWVMDDAGRSPLLLEGFAEFSRLVADSGWDTSKIKGLQGEMVETYEKWVRDVPAALRPAGRDAWHAHLRNILLRYVTGDDAPARRERLFNAIIDGRFFDAVEWSTFVSRTHRSLSEENA</sequence>
<proteinExistence type="predicted"/>
<reference evidence="1 2" key="1">
    <citation type="submission" date="2014-07" db="EMBL/GenBank/DDBJ databases">
        <title>Expanding our view of genomic diversity in Candidatus Accumulibacter clades.</title>
        <authorList>
            <person name="Skennerton C.T."/>
            <person name="Barr J.J."/>
            <person name="Slater F.R."/>
            <person name="Bond P.L."/>
            <person name="Tyson G.W."/>
        </authorList>
    </citation>
    <scope>NUCLEOTIDE SEQUENCE [LARGE SCALE GENOMIC DNA]</scope>
    <source>
        <strain evidence="2">SK-01</strain>
    </source>
</reference>
<protein>
    <submittedName>
        <fullName evidence="1">CRISPR-associated protein, Csx11 family</fullName>
    </submittedName>
</protein>
<dbReference type="Proteomes" id="UP000019812">
    <property type="component" value="Unassembled WGS sequence"/>
</dbReference>